<dbReference type="Gene3D" id="2.40.128.270">
    <property type="match status" value="1"/>
</dbReference>
<keyword evidence="3" id="KW-1185">Reference proteome</keyword>
<protein>
    <submittedName>
        <fullName evidence="2">META domain protein</fullName>
    </submittedName>
</protein>
<evidence type="ECO:0000313" key="3">
    <source>
        <dbReference type="Proteomes" id="UP000225972"/>
    </source>
</evidence>
<evidence type="ECO:0000313" key="2">
    <source>
        <dbReference type="EMBL" id="SMX26793.1"/>
    </source>
</evidence>
<dbReference type="PROSITE" id="PS51257">
    <property type="entry name" value="PROKAR_LIPOPROTEIN"/>
    <property type="match status" value="1"/>
</dbReference>
<accession>A0A238J8V9</accession>
<dbReference type="InterPro" id="IPR038670">
    <property type="entry name" value="HslJ-like_sf"/>
</dbReference>
<feature type="domain" description="DUF306" evidence="1">
    <location>
        <begin position="27"/>
        <end position="123"/>
    </location>
</feature>
<sequence length="135" mass="14296">MRVMGIVMFAALSACSGDEGVRAYGAADKVWHLTQIDGADFGADATLIFPKAGRVTGRAPCNSWSAPQTAPYPWFDLGPVAAAKMACPDLAAEQRFFDHLAKMSISEVSGDVLVLSNDQGGEMIFTARSESPVDP</sequence>
<dbReference type="PANTHER" id="PTHR35535">
    <property type="entry name" value="HEAT SHOCK PROTEIN HSLJ"/>
    <property type="match status" value="1"/>
</dbReference>
<dbReference type="InterPro" id="IPR053147">
    <property type="entry name" value="Hsp_HslJ-like"/>
</dbReference>
<reference evidence="3" key="1">
    <citation type="submission" date="2017-05" db="EMBL/GenBank/DDBJ databases">
        <authorList>
            <person name="Rodrigo-Torres L."/>
            <person name="Arahal R. D."/>
            <person name="Lucena T."/>
        </authorList>
    </citation>
    <scope>NUCLEOTIDE SEQUENCE [LARGE SCALE GENOMIC DNA]</scope>
    <source>
        <strain evidence="3">CECT 8649</strain>
    </source>
</reference>
<dbReference type="EMBL" id="FXXP01000001">
    <property type="protein sequence ID" value="SMX26793.1"/>
    <property type="molecule type" value="Genomic_DNA"/>
</dbReference>
<proteinExistence type="predicted"/>
<organism evidence="2 3">
    <name type="scientific">Pelagimonas phthalicica</name>
    <dbReference type="NCBI Taxonomy" id="1037362"/>
    <lineage>
        <taxon>Bacteria</taxon>
        <taxon>Pseudomonadati</taxon>
        <taxon>Pseudomonadota</taxon>
        <taxon>Alphaproteobacteria</taxon>
        <taxon>Rhodobacterales</taxon>
        <taxon>Roseobacteraceae</taxon>
        <taxon>Pelagimonas</taxon>
    </lineage>
</organism>
<dbReference type="Proteomes" id="UP000225972">
    <property type="component" value="Unassembled WGS sequence"/>
</dbReference>
<dbReference type="RefSeq" id="WP_099242878.1">
    <property type="nucleotide sequence ID" value="NZ_FXXP01000001.1"/>
</dbReference>
<dbReference type="AlphaFoldDB" id="A0A238J8V9"/>
<gene>
    <name evidence="2" type="ORF">TRP8649_00879</name>
</gene>
<dbReference type="Pfam" id="PF03724">
    <property type="entry name" value="META"/>
    <property type="match status" value="1"/>
</dbReference>
<name>A0A238J8V9_9RHOB</name>
<dbReference type="InterPro" id="IPR005184">
    <property type="entry name" value="DUF306_Meta_HslJ"/>
</dbReference>
<dbReference type="PANTHER" id="PTHR35535:SF2">
    <property type="entry name" value="DUF306 DOMAIN-CONTAINING PROTEIN"/>
    <property type="match status" value="1"/>
</dbReference>
<evidence type="ECO:0000259" key="1">
    <source>
        <dbReference type="Pfam" id="PF03724"/>
    </source>
</evidence>
<dbReference type="OrthoDB" id="7777568at2"/>